<protein>
    <submittedName>
        <fullName evidence="1">Uncharacterized protein</fullName>
    </submittedName>
</protein>
<gene>
    <name evidence="1" type="ORF">RCC_12217</name>
</gene>
<evidence type="ECO:0000313" key="2">
    <source>
        <dbReference type="Proteomes" id="UP000225277"/>
    </source>
</evidence>
<name>A0A2D3UM53_9PEZI</name>
<evidence type="ECO:0000313" key="1">
    <source>
        <dbReference type="EMBL" id="CZT14821.1"/>
    </source>
</evidence>
<dbReference type="OrthoDB" id="3650686at2759"/>
<organism evidence="1 2">
    <name type="scientific">Ramularia collo-cygni</name>
    <dbReference type="NCBI Taxonomy" id="112498"/>
    <lineage>
        <taxon>Eukaryota</taxon>
        <taxon>Fungi</taxon>
        <taxon>Dikarya</taxon>
        <taxon>Ascomycota</taxon>
        <taxon>Pezizomycotina</taxon>
        <taxon>Dothideomycetes</taxon>
        <taxon>Dothideomycetidae</taxon>
        <taxon>Mycosphaerellales</taxon>
        <taxon>Mycosphaerellaceae</taxon>
        <taxon>Ramularia</taxon>
    </lineage>
</organism>
<dbReference type="GeneID" id="35606770"/>
<accession>A0A2D3UM53</accession>
<proteinExistence type="predicted"/>
<dbReference type="Proteomes" id="UP000225277">
    <property type="component" value="Unassembled WGS sequence"/>
</dbReference>
<reference evidence="1 2" key="1">
    <citation type="submission" date="2016-03" db="EMBL/GenBank/DDBJ databases">
        <authorList>
            <person name="Ploux O."/>
        </authorList>
    </citation>
    <scope>NUCLEOTIDE SEQUENCE [LARGE SCALE GENOMIC DNA]</scope>
    <source>
        <strain evidence="1 2">URUG2</strain>
    </source>
</reference>
<sequence>MPLPTTDYSIATQMESPSPEDELLIILLRNLQNAASTFGEGTPPYESVRATVEDHLREMRKQNKPTNITKARAVQTRQKSDDDIVLPAMFENLAIRTKSSSQNTK</sequence>
<keyword evidence="2" id="KW-1185">Reference proteome</keyword>
<dbReference type="EMBL" id="FJUY01000001">
    <property type="protein sequence ID" value="CZT14821.1"/>
    <property type="molecule type" value="Genomic_DNA"/>
</dbReference>
<dbReference type="AlphaFoldDB" id="A0A2D3UM53"/>
<dbReference type="RefSeq" id="XP_023621718.1">
    <property type="nucleotide sequence ID" value="XM_023765950.1"/>
</dbReference>